<proteinExistence type="predicted"/>
<reference evidence="2 3" key="1">
    <citation type="journal article" date="2021" name="Commun. Biol.">
        <title>The genome of Shorea leprosula (Dipterocarpaceae) highlights the ecological relevance of drought in aseasonal tropical rainforests.</title>
        <authorList>
            <person name="Ng K.K.S."/>
            <person name="Kobayashi M.J."/>
            <person name="Fawcett J.A."/>
            <person name="Hatakeyama M."/>
            <person name="Paape T."/>
            <person name="Ng C.H."/>
            <person name="Ang C.C."/>
            <person name="Tnah L.H."/>
            <person name="Lee C.T."/>
            <person name="Nishiyama T."/>
            <person name="Sese J."/>
            <person name="O'Brien M.J."/>
            <person name="Copetti D."/>
            <person name="Mohd Noor M.I."/>
            <person name="Ong R.C."/>
            <person name="Putra M."/>
            <person name="Sireger I.Z."/>
            <person name="Indrioko S."/>
            <person name="Kosugi Y."/>
            <person name="Izuno A."/>
            <person name="Isagi Y."/>
            <person name="Lee S.L."/>
            <person name="Shimizu K.K."/>
        </authorList>
    </citation>
    <scope>NUCLEOTIDE SEQUENCE [LARGE SCALE GENOMIC DNA]</scope>
    <source>
        <strain evidence="2">214</strain>
    </source>
</reference>
<dbReference type="PANTHER" id="PTHR35490:SF2">
    <property type="entry name" value="BACTERIOPHAGE N4 ADSORPTION B PROTEIN"/>
    <property type="match status" value="1"/>
</dbReference>
<feature type="compositionally biased region" description="Basic and acidic residues" evidence="1">
    <location>
        <begin position="143"/>
        <end position="160"/>
    </location>
</feature>
<feature type="region of interest" description="Disordered" evidence="1">
    <location>
        <begin position="15"/>
        <end position="188"/>
    </location>
</feature>
<keyword evidence="3" id="KW-1185">Reference proteome</keyword>
<organism evidence="2 3">
    <name type="scientific">Rubroshorea leprosula</name>
    <dbReference type="NCBI Taxonomy" id="152421"/>
    <lineage>
        <taxon>Eukaryota</taxon>
        <taxon>Viridiplantae</taxon>
        <taxon>Streptophyta</taxon>
        <taxon>Embryophyta</taxon>
        <taxon>Tracheophyta</taxon>
        <taxon>Spermatophyta</taxon>
        <taxon>Magnoliopsida</taxon>
        <taxon>eudicotyledons</taxon>
        <taxon>Gunneridae</taxon>
        <taxon>Pentapetalae</taxon>
        <taxon>rosids</taxon>
        <taxon>malvids</taxon>
        <taxon>Malvales</taxon>
        <taxon>Dipterocarpaceae</taxon>
        <taxon>Rubroshorea</taxon>
    </lineage>
</organism>
<accession>A0AAV5MV83</accession>
<evidence type="ECO:0000313" key="3">
    <source>
        <dbReference type="Proteomes" id="UP001054252"/>
    </source>
</evidence>
<dbReference type="EMBL" id="BPVZ01002283">
    <property type="protein sequence ID" value="GKV53910.1"/>
    <property type="molecule type" value="Genomic_DNA"/>
</dbReference>
<gene>
    <name evidence="2" type="ORF">SLEP1_g60423</name>
</gene>
<dbReference type="Proteomes" id="UP001054252">
    <property type="component" value="Unassembled WGS sequence"/>
</dbReference>
<sequence>MPTFTAIALDRLFEPGASKSVDKSGSKAKPPAPISTSKLEGGNGSSVAERKVSRPQITPALYATPESTPLPDSPSSFSPSPYIVNHKRRGPRLQKSFSAQDVSSQQKDLPEENVNGNVKQGESNMCADSSKGDSVTFNIPTPIEKEHDNGIHDSPIKEEDANGGLLGSVQHVNSAHDGESASSNGRVN</sequence>
<feature type="compositionally biased region" description="Low complexity" evidence="1">
    <location>
        <begin position="67"/>
        <end position="81"/>
    </location>
</feature>
<dbReference type="AlphaFoldDB" id="A0AAV5MV83"/>
<protein>
    <submittedName>
        <fullName evidence="2">Uncharacterized protein</fullName>
    </submittedName>
</protein>
<name>A0AAV5MV83_9ROSI</name>
<dbReference type="PANTHER" id="PTHR35490">
    <property type="entry name" value="BACTERIOPHAGE N4 ADSORPTION B PROTEIN"/>
    <property type="match status" value="1"/>
</dbReference>
<evidence type="ECO:0000256" key="1">
    <source>
        <dbReference type="SAM" id="MobiDB-lite"/>
    </source>
</evidence>
<feature type="compositionally biased region" description="Polar residues" evidence="1">
    <location>
        <begin position="95"/>
        <end position="107"/>
    </location>
</feature>
<evidence type="ECO:0000313" key="2">
    <source>
        <dbReference type="EMBL" id="GKV53910.1"/>
    </source>
</evidence>
<comment type="caution">
    <text evidence="2">The sequence shown here is derived from an EMBL/GenBank/DDBJ whole genome shotgun (WGS) entry which is preliminary data.</text>
</comment>
<feature type="compositionally biased region" description="Polar residues" evidence="1">
    <location>
        <begin position="114"/>
        <end position="139"/>
    </location>
</feature>